<dbReference type="OrthoDB" id="50040at2157"/>
<dbReference type="InterPro" id="IPR043941">
    <property type="entry name" value="EMC6-arch"/>
</dbReference>
<evidence type="ECO:0008006" key="4">
    <source>
        <dbReference type="Google" id="ProtNLM"/>
    </source>
</evidence>
<feature type="transmembrane region" description="Helical" evidence="1">
    <location>
        <begin position="66"/>
        <end position="84"/>
    </location>
</feature>
<dbReference type="HOGENOM" id="CLU_144574_1_1_2"/>
<evidence type="ECO:0000256" key="1">
    <source>
        <dbReference type="SAM" id="Phobius"/>
    </source>
</evidence>
<name>F2KRT1_ARCVS</name>
<feature type="transmembrane region" description="Helical" evidence="1">
    <location>
        <begin position="12"/>
        <end position="31"/>
    </location>
</feature>
<keyword evidence="1" id="KW-1133">Transmembrane helix</keyword>
<dbReference type="Pfam" id="PF19094">
    <property type="entry name" value="EMC6_arch"/>
    <property type="match status" value="1"/>
</dbReference>
<evidence type="ECO:0000313" key="3">
    <source>
        <dbReference type="Proteomes" id="UP000008136"/>
    </source>
</evidence>
<reference evidence="2 3" key="1">
    <citation type="submission" date="2011-03" db="EMBL/GenBank/DDBJ databases">
        <title>The complete genome of Archaeoglobus veneficus SNP6.</title>
        <authorList>
            <consortium name="US DOE Joint Genome Institute (JGI-PGF)"/>
            <person name="Lucas S."/>
            <person name="Copeland A."/>
            <person name="Lapidus A."/>
            <person name="Bruce D."/>
            <person name="Goodwin L."/>
            <person name="Pitluck S."/>
            <person name="Kyrpides N."/>
            <person name="Mavromatis K."/>
            <person name="Pagani I."/>
            <person name="Ivanova N."/>
            <person name="Mikhailova N."/>
            <person name="Lu M."/>
            <person name="Detter J.C."/>
            <person name="Tapia R."/>
            <person name="Han C."/>
            <person name="Land M."/>
            <person name="Hauser L."/>
            <person name="Markowitz V."/>
            <person name="Cheng J.-F."/>
            <person name="Hugenholtz P."/>
            <person name="Woyke T."/>
            <person name="Wu D."/>
            <person name="Spring S."/>
            <person name="Brambilla E."/>
            <person name="Klenk H.-P."/>
            <person name="Eisen J.A."/>
        </authorList>
    </citation>
    <scope>NUCLEOTIDE SEQUENCE [LARGE SCALE GENOMIC DNA]</scope>
    <source>
        <strain>SNP6</strain>
    </source>
</reference>
<dbReference type="EMBL" id="CP002588">
    <property type="protein sequence ID" value="AEA47945.1"/>
    <property type="molecule type" value="Genomic_DNA"/>
</dbReference>
<feature type="transmembrane region" description="Helical" evidence="1">
    <location>
        <begin position="37"/>
        <end position="54"/>
    </location>
</feature>
<dbReference type="STRING" id="693661.Arcve_1952"/>
<keyword evidence="1" id="KW-0472">Membrane</keyword>
<dbReference type="AlphaFoldDB" id="F2KRT1"/>
<protein>
    <recommendedName>
        <fullName evidence="4">Permease</fullName>
    </recommendedName>
</protein>
<accession>F2KRT1</accession>
<evidence type="ECO:0000313" key="2">
    <source>
        <dbReference type="EMBL" id="AEA47945.1"/>
    </source>
</evidence>
<dbReference type="eggNOG" id="arCOG02206">
    <property type="taxonomic scope" value="Archaea"/>
</dbReference>
<organism evidence="2 3">
    <name type="scientific">Archaeoglobus veneficus (strain DSM 11195 / SNP6)</name>
    <dbReference type="NCBI Taxonomy" id="693661"/>
    <lineage>
        <taxon>Archaea</taxon>
        <taxon>Methanobacteriati</taxon>
        <taxon>Methanobacteriota</taxon>
        <taxon>Archaeoglobi</taxon>
        <taxon>Archaeoglobales</taxon>
        <taxon>Archaeoglobaceae</taxon>
        <taxon>Archaeoglobus</taxon>
    </lineage>
</organism>
<dbReference type="KEGG" id="ave:Arcve_1952"/>
<gene>
    <name evidence="2" type="ordered locus">Arcve_1952</name>
</gene>
<keyword evidence="1" id="KW-0812">Transmembrane</keyword>
<dbReference type="Proteomes" id="UP000008136">
    <property type="component" value="Chromosome"/>
</dbReference>
<sequence length="87" mass="9491">MVIGLTDTIKTLMPLALGGIAGVLSYIVTSGGGNRDPVGIIILVFLIYLHKFLLPKFGINPEGKDWLAISFLSLAAWYVVWTFLLNL</sequence>
<keyword evidence="3" id="KW-1185">Reference proteome</keyword>
<proteinExistence type="predicted"/>